<dbReference type="OrthoDB" id="14134at2"/>
<dbReference type="Proteomes" id="UP000274515">
    <property type="component" value="Unassembled WGS sequence"/>
</dbReference>
<dbReference type="AlphaFoldDB" id="A0A426JN44"/>
<dbReference type="GO" id="GO:0046982">
    <property type="term" value="F:protein heterodimerization activity"/>
    <property type="evidence" value="ECO:0007669"/>
    <property type="project" value="InterPro"/>
</dbReference>
<dbReference type="Pfam" id="PF09123">
    <property type="entry name" value="DUF1931"/>
    <property type="match status" value="1"/>
</dbReference>
<dbReference type="CDD" id="cd22923">
    <property type="entry name" value="HFD_Aq328-like_rpt2"/>
    <property type="match status" value="1"/>
</dbReference>
<dbReference type="Gene3D" id="1.10.20.10">
    <property type="entry name" value="Histone, subunit A"/>
    <property type="match status" value="1"/>
</dbReference>
<evidence type="ECO:0000313" key="2">
    <source>
        <dbReference type="Proteomes" id="UP000274515"/>
    </source>
</evidence>
<keyword evidence="2" id="KW-1185">Reference proteome</keyword>
<accession>A0A426JN44</accession>
<gene>
    <name evidence="1" type="ORF">EIL87_18195</name>
</gene>
<dbReference type="SUPFAM" id="SSF47113">
    <property type="entry name" value="Histone-fold"/>
    <property type="match status" value="1"/>
</dbReference>
<dbReference type="EMBL" id="RSAA01000017">
    <property type="protein sequence ID" value="RRO14683.1"/>
    <property type="molecule type" value="Genomic_DNA"/>
</dbReference>
<evidence type="ECO:0000313" key="1">
    <source>
        <dbReference type="EMBL" id="RRO14683.1"/>
    </source>
</evidence>
<protein>
    <submittedName>
        <fullName evidence="1">DUF1931 family protein</fullName>
    </submittedName>
</protein>
<dbReference type="CDD" id="cd22922">
    <property type="entry name" value="HFD_Aq328-like_rpt1"/>
    <property type="match status" value="1"/>
</dbReference>
<dbReference type="InterPro" id="IPR015207">
    <property type="entry name" value="DUF1931"/>
</dbReference>
<organism evidence="1 2">
    <name type="scientific">Saccharopolyspora rhizosphaerae</name>
    <dbReference type="NCBI Taxonomy" id="2492662"/>
    <lineage>
        <taxon>Bacteria</taxon>
        <taxon>Bacillati</taxon>
        <taxon>Actinomycetota</taxon>
        <taxon>Actinomycetes</taxon>
        <taxon>Pseudonocardiales</taxon>
        <taxon>Pseudonocardiaceae</taxon>
        <taxon>Saccharopolyspora</taxon>
    </lineage>
</organism>
<dbReference type="InterPro" id="IPR009072">
    <property type="entry name" value="Histone-fold"/>
</dbReference>
<sequence length="149" mass="16996">MPVMGVTKFQRFFRAAAGLHVDKNDLKRYNDFVNQKLYDLCLLGRSSAMANARDVMQVSDLPITKGLQESIHAFDELEEEIKVEPILEHILAQPPLEVELSEETKQMLPWVAGGMSVALARTFKVIEPDDKNPGTLEWERVFHIFDLLL</sequence>
<proteinExistence type="predicted"/>
<name>A0A426JN44_9PSEU</name>
<comment type="caution">
    <text evidence="1">The sequence shown here is derived from an EMBL/GenBank/DDBJ whole genome shotgun (WGS) entry which is preliminary data.</text>
</comment>
<reference evidence="1 2" key="1">
    <citation type="submission" date="2018-11" db="EMBL/GenBank/DDBJ databases">
        <title>Saccharopolyspora rhizosphaerae sp. nov., an actinomycete isolated from rhizosphere soil in Thailand.</title>
        <authorList>
            <person name="Intra B."/>
            <person name="Euanorasetr J."/>
            <person name="Take A."/>
            <person name="Inahashi Y."/>
            <person name="Mori M."/>
            <person name="Panbangred W."/>
            <person name="Matsumoto A."/>
        </authorList>
    </citation>
    <scope>NUCLEOTIDE SEQUENCE [LARGE SCALE GENOMIC DNA]</scope>
    <source>
        <strain evidence="1 2">H219</strain>
    </source>
</reference>